<organism evidence="1 2">
    <name type="scientific">Lentzea rhizosphaerae</name>
    <dbReference type="NCBI Taxonomy" id="2041025"/>
    <lineage>
        <taxon>Bacteria</taxon>
        <taxon>Bacillati</taxon>
        <taxon>Actinomycetota</taxon>
        <taxon>Actinomycetes</taxon>
        <taxon>Pseudonocardiales</taxon>
        <taxon>Pseudonocardiaceae</taxon>
        <taxon>Lentzea</taxon>
    </lineage>
</organism>
<protein>
    <submittedName>
        <fullName evidence="1">Uncharacterized protein</fullName>
    </submittedName>
</protein>
<dbReference type="EMBL" id="JBHRZI010000022">
    <property type="protein sequence ID" value="MFC3895124.1"/>
    <property type="molecule type" value="Genomic_DNA"/>
</dbReference>
<gene>
    <name evidence="1" type="ORF">ACFOWZ_26885</name>
</gene>
<reference evidence="2" key="1">
    <citation type="journal article" date="2019" name="Int. J. Syst. Evol. Microbiol.">
        <title>The Global Catalogue of Microorganisms (GCM) 10K type strain sequencing project: providing services to taxonomists for standard genome sequencing and annotation.</title>
        <authorList>
            <consortium name="The Broad Institute Genomics Platform"/>
            <consortium name="The Broad Institute Genome Sequencing Center for Infectious Disease"/>
            <person name="Wu L."/>
            <person name="Ma J."/>
        </authorList>
    </citation>
    <scope>NUCLEOTIDE SEQUENCE [LARGE SCALE GENOMIC DNA]</scope>
    <source>
        <strain evidence="2">CGMCC 4.7405</strain>
    </source>
</reference>
<evidence type="ECO:0000313" key="1">
    <source>
        <dbReference type="EMBL" id="MFC3895124.1"/>
    </source>
</evidence>
<comment type="caution">
    <text evidence="1">The sequence shown here is derived from an EMBL/GenBank/DDBJ whole genome shotgun (WGS) entry which is preliminary data.</text>
</comment>
<proteinExistence type="predicted"/>
<keyword evidence="2" id="KW-1185">Reference proteome</keyword>
<name>A0ABV8BZM9_9PSEU</name>
<evidence type="ECO:0000313" key="2">
    <source>
        <dbReference type="Proteomes" id="UP001595690"/>
    </source>
</evidence>
<dbReference type="RefSeq" id="WP_382376729.1">
    <property type="nucleotide sequence ID" value="NZ_JBHRZI010000022.1"/>
</dbReference>
<dbReference type="Proteomes" id="UP001595690">
    <property type="component" value="Unassembled WGS sequence"/>
</dbReference>
<sequence length="102" mass="11560">MADVLGLRRHLARERGDPAMAAEILTEDLLRISLQRLSREVVKTYPQFGELLAQNMLRTCGLIPDVERAEHYRELGTLLIDLGRLYLAEADVLSTVEMPDAR</sequence>
<accession>A0ABV8BZM9</accession>